<sequence>MMNVIQEKVDMKQDVERAKELKEKFFQLSDFEKIEKLEEYRKLLANERVYFRGYDYFKHFKFQELANSNLRKEFLYAAKNDFLKIIKKFRSGEFKKDLKPKEKMARVFELLEKYSEEEIKETVDILEEITSYWNAEESNEVIEEYLEILMDYNVEVVFRDLNVKITEAVYPFMSMKVNCKSLLSGEYLNFFSNQEIYYAGHTLTSSNFIFYSVAYLMRTNK</sequence>
<name>A0A1I0CGD5_9FIRM</name>
<dbReference type="Proteomes" id="UP000199519">
    <property type="component" value="Unassembled WGS sequence"/>
</dbReference>
<evidence type="ECO:0000313" key="3">
    <source>
        <dbReference type="Proteomes" id="UP000198612"/>
    </source>
</evidence>
<dbReference type="RefSeq" id="WP_089720685.1">
    <property type="nucleotide sequence ID" value="NZ_FNBJ01000043.1"/>
</dbReference>
<organism evidence="2 3">
    <name type="scientific">Halanaerobium congolense</name>
    <dbReference type="NCBI Taxonomy" id="54121"/>
    <lineage>
        <taxon>Bacteria</taxon>
        <taxon>Bacillati</taxon>
        <taxon>Bacillota</taxon>
        <taxon>Clostridia</taxon>
        <taxon>Halanaerobiales</taxon>
        <taxon>Halanaerobiaceae</taxon>
        <taxon>Halanaerobium</taxon>
    </lineage>
</organism>
<dbReference type="AlphaFoldDB" id="A0A1I0CGD5"/>
<dbReference type="EMBL" id="FOHG01000035">
    <property type="protein sequence ID" value="SET18004.1"/>
    <property type="molecule type" value="Genomic_DNA"/>
</dbReference>
<dbReference type="EMBL" id="FNBJ01000043">
    <property type="protein sequence ID" value="SDG06876.1"/>
    <property type="molecule type" value="Genomic_DNA"/>
</dbReference>
<keyword evidence="4" id="KW-1185">Reference proteome</keyword>
<dbReference type="Proteomes" id="UP000198612">
    <property type="component" value="Unassembled WGS sequence"/>
</dbReference>
<reference evidence="3 4" key="1">
    <citation type="submission" date="2016-10" db="EMBL/GenBank/DDBJ databases">
        <authorList>
            <person name="Varghese N."/>
            <person name="Submissions S."/>
        </authorList>
    </citation>
    <scope>NUCLEOTIDE SEQUENCE [LARGE SCALE GENOMIC DNA]</scope>
    <source>
        <strain evidence="1 4">WG2</strain>
        <strain evidence="2 3">WG5</strain>
    </source>
</reference>
<protein>
    <submittedName>
        <fullName evidence="2">Uncharacterized protein</fullName>
    </submittedName>
</protein>
<accession>A0A1I0CGD5</accession>
<proteinExistence type="predicted"/>
<evidence type="ECO:0000313" key="1">
    <source>
        <dbReference type="EMBL" id="SDG06876.1"/>
    </source>
</evidence>
<evidence type="ECO:0000313" key="4">
    <source>
        <dbReference type="Proteomes" id="UP000199519"/>
    </source>
</evidence>
<evidence type="ECO:0000313" key="2">
    <source>
        <dbReference type="EMBL" id="SET18004.1"/>
    </source>
</evidence>
<gene>
    <name evidence="1" type="ORF">SAMN04488598_1438</name>
    <name evidence="2" type="ORF">SAMN04515652_13519</name>
</gene>